<evidence type="ECO:0000256" key="2">
    <source>
        <dbReference type="SAM" id="Phobius"/>
    </source>
</evidence>
<reference evidence="4" key="1">
    <citation type="submission" date="2021-02" db="EMBL/GenBank/DDBJ databases">
        <authorList>
            <person name="Nowell W R."/>
        </authorList>
    </citation>
    <scope>NUCLEOTIDE SEQUENCE</scope>
</reference>
<keyword evidence="2" id="KW-1133">Transmembrane helix</keyword>
<feature type="transmembrane region" description="Helical" evidence="2">
    <location>
        <begin position="132"/>
        <end position="151"/>
    </location>
</feature>
<name>A0A814CCL5_9BILA</name>
<organism evidence="4 7">
    <name type="scientific">Didymodactylos carnosus</name>
    <dbReference type="NCBI Taxonomy" id="1234261"/>
    <lineage>
        <taxon>Eukaryota</taxon>
        <taxon>Metazoa</taxon>
        <taxon>Spiralia</taxon>
        <taxon>Gnathifera</taxon>
        <taxon>Rotifera</taxon>
        <taxon>Eurotatoria</taxon>
        <taxon>Bdelloidea</taxon>
        <taxon>Philodinida</taxon>
        <taxon>Philodinidae</taxon>
        <taxon>Didymodactylos</taxon>
    </lineage>
</organism>
<gene>
    <name evidence="4" type="ORF">GPM918_LOCUS10564</name>
    <name evidence="3" type="ORF">OVA965_LOCUS8913</name>
    <name evidence="6" type="ORF">SRO942_LOCUS10565</name>
    <name evidence="5" type="ORF">TMI583_LOCUS8907</name>
</gene>
<evidence type="ECO:0000256" key="1">
    <source>
        <dbReference type="SAM" id="MobiDB-lite"/>
    </source>
</evidence>
<keyword evidence="7" id="KW-1185">Reference proteome</keyword>
<accession>A0A814CCL5</accession>
<dbReference type="Proteomes" id="UP000677228">
    <property type="component" value="Unassembled WGS sequence"/>
</dbReference>
<dbReference type="Proteomes" id="UP000681722">
    <property type="component" value="Unassembled WGS sequence"/>
</dbReference>
<dbReference type="EMBL" id="CAJOBA010003073">
    <property type="protein sequence ID" value="CAF3669645.1"/>
    <property type="molecule type" value="Genomic_DNA"/>
</dbReference>
<evidence type="ECO:0000313" key="4">
    <source>
        <dbReference type="EMBL" id="CAF0938264.1"/>
    </source>
</evidence>
<keyword evidence="2" id="KW-0472">Membrane</keyword>
<evidence type="ECO:0000313" key="6">
    <source>
        <dbReference type="EMBL" id="CAF3715120.1"/>
    </source>
</evidence>
<sequence>MASIGGRALSLLRLRGGIYVPRFHAGTSSPPAHAGVTTPDGGTHTMNVNTTSKQQTLTTSGAIGARTTGGSPPSDMLLNLKASEKSNSTRPTEQFGRYGTSFDRFKERNSGSKPKSHKTIENSISYSMPMKLLLTGIVVTAIILAYKRFILDDPKVQEKLDYAKHKVNQEAH</sequence>
<dbReference type="EMBL" id="CAJNOQ010002092">
    <property type="protein sequence ID" value="CAF0938264.1"/>
    <property type="molecule type" value="Genomic_DNA"/>
</dbReference>
<proteinExistence type="predicted"/>
<feature type="region of interest" description="Disordered" evidence="1">
    <location>
        <begin position="53"/>
        <end position="118"/>
    </location>
</feature>
<evidence type="ECO:0000313" key="5">
    <source>
        <dbReference type="EMBL" id="CAF3669645.1"/>
    </source>
</evidence>
<dbReference type="AlphaFoldDB" id="A0A814CCL5"/>
<dbReference type="EMBL" id="CAJOBC010002092">
    <property type="protein sequence ID" value="CAF3715120.1"/>
    <property type="molecule type" value="Genomic_DNA"/>
</dbReference>
<comment type="caution">
    <text evidence="4">The sequence shown here is derived from an EMBL/GenBank/DDBJ whole genome shotgun (WGS) entry which is preliminary data.</text>
</comment>
<dbReference type="Proteomes" id="UP000663829">
    <property type="component" value="Unassembled WGS sequence"/>
</dbReference>
<keyword evidence="2" id="KW-0812">Transmembrane</keyword>
<dbReference type="Proteomes" id="UP000682733">
    <property type="component" value="Unassembled WGS sequence"/>
</dbReference>
<dbReference type="EMBL" id="CAJNOK010003073">
    <property type="protein sequence ID" value="CAF0886785.1"/>
    <property type="molecule type" value="Genomic_DNA"/>
</dbReference>
<evidence type="ECO:0000313" key="7">
    <source>
        <dbReference type="Proteomes" id="UP000663829"/>
    </source>
</evidence>
<evidence type="ECO:0000313" key="3">
    <source>
        <dbReference type="EMBL" id="CAF0886785.1"/>
    </source>
</evidence>
<protein>
    <submittedName>
        <fullName evidence="4">Uncharacterized protein</fullName>
    </submittedName>
</protein>